<sequence length="80" mass="9240">MQRLRDKRTVFFLRHFAQAIQNLLSAFLTVANGVHCQHMTFLDLQGGPKKNHRPYLNAVVFSKVAMLRKVVPLVIPHRMS</sequence>
<reference evidence="1 2" key="2">
    <citation type="journal article" date="2019" name="G3 (Bethesda)">
        <title>Hybrid Assembly of the Genome of the Entomopathogenic Nematode Steinernema carpocapsae Identifies the X-Chromosome.</title>
        <authorList>
            <person name="Serra L."/>
            <person name="Macchietto M."/>
            <person name="Macias-Munoz A."/>
            <person name="McGill C.J."/>
            <person name="Rodriguez I.M."/>
            <person name="Rodriguez B."/>
            <person name="Murad R."/>
            <person name="Mortazavi A."/>
        </authorList>
    </citation>
    <scope>NUCLEOTIDE SEQUENCE [LARGE SCALE GENOMIC DNA]</scope>
    <source>
        <strain evidence="1 2">ALL</strain>
    </source>
</reference>
<proteinExistence type="predicted"/>
<accession>A0A4V6A4K5</accession>
<evidence type="ECO:0000313" key="2">
    <source>
        <dbReference type="Proteomes" id="UP000298663"/>
    </source>
</evidence>
<dbReference type="EMBL" id="AZBU02000003">
    <property type="protein sequence ID" value="TKR87325.1"/>
    <property type="molecule type" value="Genomic_DNA"/>
</dbReference>
<gene>
    <name evidence="1" type="ORF">L596_011738</name>
</gene>
<evidence type="ECO:0000313" key="1">
    <source>
        <dbReference type="EMBL" id="TKR87325.1"/>
    </source>
</evidence>
<reference evidence="1 2" key="1">
    <citation type="journal article" date="2015" name="Genome Biol.">
        <title>Comparative genomics of Steinernema reveals deeply conserved gene regulatory networks.</title>
        <authorList>
            <person name="Dillman A.R."/>
            <person name="Macchietto M."/>
            <person name="Porter C.F."/>
            <person name="Rogers A."/>
            <person name="Williams B."/>
            <person name="Antoshechkin I."/>
            <person name="Lee M.M."/>
            <person name="Goodwin Z."/>
            <person name="Lu X."/>
            <person name="Lewis E.E."/>
            <person name="Goodrich-Blair H."/>
            <person name="Stock S.P."/>
            <person name="Adams B.J."/>
            <person name="Sternberg P.W."/>
            <person name="Mortazavi A."/>
        </authorList>
    </citation>
    <scope>NUCLEOTIDE SEQUENCE [LARGE SCALE GENOMIC DNA]</scope>
    <source>
        <strain evidence="1 2">ALL</strain>
    </source>
</reference>
<keyword evidence="2" id="KW-1185">Reference proteome</keyword>
<protein>
    <submittedName>
        <fullName evidence="1">Uncharacterized protein</fullName>
    </submittedName>
</protein>
<organism evidence="1 2">
    <name type="scientific">Steinernema carpocapsae</name>
    <name type="common">Entomopathogenic nematode</name>
    <dbReference type="NCBI Taxonomy" id="34508"/>
    <lineage>
        <taxon>Eukaryota</taxon>
        <taxon>Metazoa</taxon>
        <taxon>Ecdysozoa</taxon>
        <taxon>Nematoda</taxon>
        <taxon>Chromadorea</taxon>
        <taxon>Rhabditida</taxon>
        <taxon>Tylenchina</taxon>
        <taxon>Panagrolaimomorpha</taxon>
        <taxon>Strongyloidoidea</taxon>
        <taxon>Steinernematidae</taxon>
        <taxon>Steinernema</taxon>
    </lineage>
</organism>
<dbReference type="AlphaFoldDB" id="A0A4V6A4K5"/>
<comment type="caution">
    <text evidence="1">The sequence shown here is derived from an EMBL/GenBank/DDBJ whole genome shotgun (WGS) entry which is preliminary data.</text>
</comment>
<name>A0A4V6A4K5_STECR</name>
<dbReference type="Proteomes" id="UP000298663">
    <property type="component" value="Unassembled WGS sequence"/>
</dbReference>